<evidence type="ECO:0000313" key="2">
    <source>
        <dbReference type="EMBL" id="RED49677.1"/>
    </source>
</evidence>
<keyword evidence="2" id="KW-0808">Transferase</keyword>
<dbReference type="GO" id="GO:0008757">
    <property type="term" value="F:S-adenosylmethionine-dependent methyltransferase activity"/>
    <property type="evidence" value="ECO:0007669"/>
    <property type="project" value="InterPro"/>
</dbReference>
<dbReference type="Gene3D" id="3.40.50.150">
    <property type="entry name" value="Vaccinia Virus protein VP39"/>
    <property type="match status" value="1"/>
</dbReference>
<dbReference type="AlphaFoldDB" id="A0A3D9HJJ5"/>
<dbReference type="Proteomes" id="UP000256845">
    <property type="component" value="Unassembled WGS sequence"/>
</dbReference>
<comment type="caution">
    <text evidence="2">The sequence shown here is derived from an EMBL/GenBank/DDBJ whole genome shotgun (WGS) entry which is preliminary data.</text>
</comment>
<dbReference type="RefSeq" id="WP_115936935.1">
    <property type="nucleotide sequence ID" value="NZ_QRDW01000005.1"/>
</dbReference>
<accession>A0A3D9HJJ5</accession>
<gene>
    <name evidence="2" type="ORF">DFP90_10548</name>
</gene>
<organism evidence="2 3">
    <name type="scientific">Aestuariispira insulae</name>
    <dbReference type="NCBI Taxonomy" id="1461337"/>
    <lineage>
        <taxon>Bacteria</taxon>
        <taxon>Pseudomonadati</taxon>
        <taxon>Pseudomonadota</taxon>
        <taxon>Alphaproteobacteria</taxon>
        <taxon>Rhodospirillales</taxon>
        <taxon>Kiloniellaceae</taxon>
        <taxon>Aestuariispira</taxon>
    </lineage>
</organism>
<keyword evidence="2" id="KW-0489">Methyltransferase</keyword>
<dbReference type="InterPro" id="IPR029063">
    <property type="entry name" value="SAM-dependent_MTases_sf"/>
</dbReference>
<sequence>MIITAGNQGYVLKELNQQLLMAVVQYLQANPDEIFHIPHICTSVAELRIDQVGRENIRIHAADENSPVIENAVEHNLKNLIGKVSMSRPLVLSMALRSISWVSRRIKKLRVLTIGPRTEAEIFMLIACGFDPANIKGLDLISYSDFIETGDMHQMPFEDDSFDVIILGWVLAYSDDPARAASEVMRVAAPDAVIAVGCAYTPFSEEELMAQGSLVAHGGKYNSADDILRLFEDQVARVYLRDEIHPDDREESDGIKVIFQLKGPSDS</sequence>
<feature type="domain" description="Methyltransferase type 11" evidence="1">
    <location>
        <begin position="148"/>
        <end position="195"/>
    </location>
</feature>
<dbReference type="Pfam" id="PF08241">
    <property type="entry name" value="Methyltransf_11"/>
    <property type="match status" value="1"/>
</dbReference>
<proteinExistence type="predicted"/>
<dbReference type="GO" id="GO:0032259">
    <property type="term" value="P:methylation"/>
    <property type="evidence" value="ECO:0007669"/>
    <property type="project" value="UniProtKB-KW"/>
</dbReference>
<dbReference type="InterPro" id="IPR013216">
    <property type="entry name" value="Methyltransf_11"/>
</dbReference>
<dbReference type="EMBL" id="QRDW01000005">
    <property type="protein sequence ID" value="RED49677.1"/>
    <property type="molecule type" value="Genomic_DNA"/>
</dbReference>
<dbReference type="OrthoDB" id="9795634at2"/>
<evidence type="ECO:0000259" key="1">
    <source>
        <dbReference type="Pfam" id="PF08241"/>
    </source>
</evidence>
<keyword evidence="3" id="KW-1185">Reference proteome</keyword>
<evidence type="ECO:0000313" key="3">
    <source>
        <dbReference type="Proteomes" id="UP000256845"/>
    </source>
</evidence>
<reference evidence="2 3" key="1">
    <citation type="submission" date="2018-07" db="EMBL/GenBank/DDBJ databases">
        <title>Genomic Encyclopedia of Type Strains, Phase III (KMG-III): the genomes of soil and plant-associated and newly described type strains.</title>
        <authorList>
            <person name="Whitman W."/>
        </authorList>
    </citation>
    <scope>NUCLEOTIDE SEQUENCE [LARGE SCALE GENOMIC DNA]</scope>
    <source>
        <strain evidence="2 3">CECT 8488</strain>
    </source>
</reference>
<protein>
    <submittedName>
        <fullName evidence="2">Methyltransferase family protein</fullName>
    </submittedName>
</protein>
<dbReference type="SUPFAM" id="SSF53335">
    <property type="entry name" value="S-adenosyl-L-methionine-dependent methyltransferases"/>
    <property type="match status" value="1"/>
</dbReference>
<name>A0A3D9HJJ5_9PROT</name>